<gene>
    <name evidence="1" type="ordered locus">WEN_03310</name>
</gene>
<dbReference type="RefSeq" id="WP_014850148.1">
    <property type="nucleotide sequence ID" value="NC_018149.1"/>
</dbReference>
<organism evidence="1 2">
    <name type="scientific">Mycoplasma wenyonii (strain Massachusetts)</name>
    <name type="common">Eperythrozoon wenyonii</name>
    <dbReference type="NCBI Taxonomy" id="1197325"/>
    <lineage>
        <taxon>Bacteria</taxon>
        <taxon>Bacillati</taxon>
        <taxon>Mycoplasmatota</taxon>
        <taxon>Mollicutes</taxon>
        <taxon>Mycoplasmataceae</taxon>
        <taxon>Mycoplasma</taxon>
    </lineage>
</organism>
<accession>I6YMA2</accession>
<keyword evidence="2" id="KW-1185">Reference proteome</keyword>
<sequence length="230" mass="26031">MLGAKIFLTAVSGVGGLIGYTSFSIPKWDPPNIWRIRANSKFYLTTCSNRARLDDGKLENAEGSDKEWVYSDLLIYLIVKNSGEINEGSELQLWGEGNYTKFKGPKVYIPEKYGIQNLQDKLNDDGDDSKFDLTIEGESNRLGEISAGTNSQQYGDFIKCKKKLFKFEKYPKPETRIKDIKLKDVLFSLKDCGENNYKGVRGCSIEIKSTGKQTTKQLTWNELKPIVLID</sequence>
<dbReference type="OrthoDB" id="387726at2"/>
<dbReference type="AlphaFoldDB" id="I6YMA2"/>
<evidence type="ECO:0000313" key="2">
    <source>
        <dbReference type="Proteomes" id="UP000009005"/>
    </source>
</evidence>
<dbReference type="Proteomes" id="UP000009005">
    <property type="component" value="Chromosome"/>
</dbReference>
<dbReference type="HOGENOM" id="CLU_1208739_0_0_14"/>
<name>I6YMA2_MYCWM</name>
<protein>
    <submittedName>
        <fullName evidence="1">Uncharacterized protein</fullName>
    </submittedName>
</protein>
<dbReference type="EMBL" id="CP003703">
    <property type="protein sequence ID" value="AFN65439.1"/>
    <property type="molecule type" value="Genomic_DNA"/>
</dbReference>
<reference evidence="1 2" key="1">
    <citation type="journal article" date="2012" name="J. Bacteriol.">
        <title>Complete genome sequence of Mycoplasma wenyonii strain Massachusetts.</title>
        <authorList>
            <person name="Dos Santos A.P."/>
            <person name="Guimaraes A.M."/>
            <person name="do Nascimento N.C."/>
            <person name="Sanmiguel P.J."/>
            <person name="Messick J.B."/>
        </authorList>
    </citation>
    <scope>NUCLEOTIDE SEQUENCE [LARGE SCALE GENOMIC DNA]</scope>
    <source>
        <strain evidence="1 2">Massachusetts</strain>
    </source>
</reference>
<proteinExistence type="predicted"/>
<dbReference type="PATRIC" id="fig|1197325.3.peg.715"/>
<evidence type="ECO:0000313" key="1">
    <source>
        <dbReference type="EMBL" id="AFN65439.1"/>
    </source>
</evidence>
<dbReference type="KEGG" id="mwe:WEN_03310"/>
<dbReference type="STRING" id="1197325.WEN_03310"/>